<proteinExistence type="predicted"/>
<dbReference type="Proteomes" id="UP001603857">
    <property type="component" value="Unassembled WGS sequence"/>
</dbReference>
<protein>
    <submittedName>
        <fullName evidence="1">Uncharacterized protein</fullName>
    </submittedName>
</protein>
<dbReference type="AlphaFoldDB" id="A0ABD1MJS9"/>
<keyword evidence="2" id="KW-1185">Reference proteome</keyword>
<reference evidence="1 2" key="1">
    <citation type="submission" date="2024-08" db="EMBL/GenBank/DDBJ databases">
        <title>Insights into the chromosomal genome structure of Flemingia macrophylla.</title>
        <authorList>
            <person name="Ding Y."/>
            <person name="Zhao Y."/>
            <person name="Bi W."/>
            <person name="Wu M."/>
            <person name="Zhao G."/>
            <person name="Gong Y."/>
            <person name="Li W."/>
            <person name="Zhang P."/>
        </authorList>
    </citation>
    <scope>NUCLEOTIDE SEQUENCE [LARGE SCALE GENOMIC DNA]</scope>
    <source>
        <strain evidence="1">DYQJB</strain>
        <tissue evidence="1">Leaf</tissue>
    </source>
</reference>
<organism evidence="1 2">
    <name type="scientific">Flemingia macrophylla</name>
    <dbReference type="NCBI Taxonomy" id="520843"/>
    <lineage>
        <taxon>Eukaryota</taxon>
        <taxon>Viridiplantae</taxon>
        <taxon>Streptophyta</taxon>
        <taxon>Embryophyta</taxon>
        <taxon>Tracheophyta</taxon>
        <taxon>Spermatophyta</taxon>
        <taxon>Magnoliopsida</taxon>
        <taxon>eudicotyledons</taxon>
        <taxon>Gunneridae</taxon>
        <taxon>Pentapetalae</taxon>
        <taxon>rosids</taxon>
        <taxon>fabids</taxon>
        <taxon>Fabales</taxon>
        <taxon>Fabaceae</taxon>
        <taxon>Papilionoideae</taxon>
        <taxon>50 kb inversion clade</taxon>
        <taxon>NPAAA clade</taxon>
        <taxon>indigoferoid/millettioid clade</taxon>
        <taxon>Phaseoleae</taxon>
        <taxon>Flemingia</taxon>
    </lineage>
</organism>
<evidence type="ECO:0000313" key="2">
    <source>
        <dbReference type="Proteomes" id="UP001603857"/>
    </source>
</evidence>
<accession>A0ABD1MJS9</accession>
<dbReference type="EMBL" id="JBGMDY010000004">
    <property type="protein sequence ID" value="KAL2336059.1"/>
    <property type="molecule type" value="Genomic_DNA"/>
</dbReference>
<gene>
    <name evidence="1" type="ORF">Fmac_010505</name>
</gene>
<sequence length="59" mass="6872">MPLHSKIQPCSPLNSKYITKCAPHHRQNRSNLSHAIKFNTNNTTHHNKHKIKHIETKIP</sequence>
<name>A0ABD1MJS9_9FABA</name>
<evidence type="ECO:0000313" key="1">
    <source>
        <dbReference type="EMBL" id="KAL2336059.1"/>
    </source>
</evidence>
<comment type="caution">
    <text evidence="1">The sequence shown here is derived from an EMBL/GenBank/DDBJ whole genome shotgun (WGS) entry which is preliminary data.</text>
</comment>